<dbReference type="InterPro" id="IPR017853">
    <property type="entry name" value="GH"/>
</dbReference>
<dbReference type="Gene3D" id="3.20.20.80">
    <property type="entry name" value="Glycosidases"/>
    <property type="match status" value="1"/>
</dbReference>
<dbReference type="InterPro" id="IPR008979">
    <property type="entry name" value="Galactose-bd-like_sf"/>
</dbReference>
<feature type="chain" id="PRO_5012876478" evidence="8">
    <location>
        <begin position="36"/>
        <end position="613"/>
    </location>
</feature>
<dbReference type="GO" id="GO:0009986">
    <property type="term" value="C:cell surface"/>
    <property type="evidence" value="ECO:0007669"/>
    <property type="project" value="TreeGrafter"/>
</dbReference>
<keyword evidence="8" id="KW-0732">Signal</keyword>
<name>A0A266Q3Z6_9GAMM</name>
<dbReference type="SUPFAM" id="SSF49785">
    <property type="entry name" value="Galactose-binding domain-like"/>
    <property type="match status" value="1"/>
</dbReference>
<gene>
    <name evidence="10" type="ORF">CBP51_15590</name>
</gene>
<dbReference type="GO" id="GO:0030246">
    <property type="term" value="F:carbohydrate binding"/>
    <property type="evidence" value="ECO:0007669"/>
    <property type="project" value="InterPro"/>
</dbReference>
<evidence type="ECO:0000256" key="8">
    <source>
        <dbReference type="SAM" id="SignalP"/>
    </source>
</evidence>
<reference evidence="11" key="1">
    <citation type="submission" date="2017-05" db="EMBL/GenBank/DDBJ databases">
        <authorList>
            <person name="Barney B.M."/>
        </authorList>
    </citation>
    <scope>NUCLEOTIDE SEQUENCE [LARGE SCALE GENOMIC DNA]</scope>
    <source>
        <strain evidence="11">PSBB022</strain>
    </source>
</reference>
<dbReference type="PROSITE" id="PS51175">
    <property type="entry name" value="CBM6"/>
    <property type="match status" value="1"/>
</dbReference>
<organism evidence="10 11">
    <name type="scientific">Cellvibrio mixtus</name>
    <dbReference type="NCBI Taxonomy" id="39650"/>
    <lineage>
        <taxon>Bacteria</taxon>
        <taxon>Pseudomonadati</taxon>
        <taxon>Pseudomonadota</taxon>
        <taxon>Gammaproteobacteria</taxon>
        <taxon>Cellvibrionales</taxon>
        <taxon>Cellvibrionaceae</taxon>
        <taxon>Cellvibrio</taxon>
    </lineage>
</organism>
<keyword evidence="4" id="KW-0119">Carbohydrate metabolism</keyword>
<accession>A0A266Q3Z6</accession>
<evidence type="ECO:0000256" key="1">
    <source>
        <dbReference type="ARBA" id="ARBA00005641"/>
    </source>
</evidence>
<proteinExistence type="inferred from homology"/>
<evidence type="ECO:0000313" key="11">
    <source>
        <dbReference type="Proteomes" id="UP000216101"/>
    </source>
</evidence>
<evidence type="ECO:0000256" key="3">
    <source>
        <dbReference type="ARBA" id="ARBA00023001"/>
    </source>
</evidence>
<dbReference type="InterPro" id="IPR001547">
    <property type="entry name" value="Glyco_hydro_5"/>
</dbReference>
<keyword evidence="2 7" id="KW-0378">Hydrolase</keyword>
<dbReference type="InterPro" id="IPR005084">
    <property type="entry name" value="CBM6"/>
</dbReference>
<evidence type="ECO:0000256" key="5">
    <source>
        <dbReference type="ARBA" id="ARBA00023295"/>
    </source>
</evidence>
<keyword evidence="6" id="KW-0624">Polysaccharide degradation</keyword>
<dbReference type="Pfam" id="PF03422">
    <property type="entry name" value="CBM_6"/>
    <property type="match status" value="1"/>
</dbReference>
<keyword evidence="11" id="KW-1185">Reference proteome</keyword>
<keyword evidence="5 7" id="KW-0326">Glycosidase</keyword>
<feature type="domain" description="CBM6" evidence="9">
    <location>
        <begin position="481"/>
        <end position="612"/>
    </location>
</feature>
<comment type="caution">
    <text evidence="10">The sequence shown here is derived from an EMBL/GenBank/DDBJ whole genome shotgun (WGS) entry which is preliminary data.</text>
</comment>
<dbReference type="RefSeq" id="WP_094985639.1">
    <property type="nucleotide sequence ID" value="NZ_NHNI01000002.1"/>
</dbReference>
<evidence type="ECO:0000313" key="10">
    <source>
        <dbReference type="EMBL" id="OZY84598.1"/>
    </source>
</evidence>
<dbReference type="Gene3D" id="2.60.120.260">
    <property type="entry name" value="Galactose-binding domain-like"/>
    <property type="match status" value="1"/>
</dbReference>
<dbReference type="GO" id="GO:0030245">
    <property type="term" value="P:cellulose catabolic process"/>
    <property type="evidence" value="ECO:0007669"/>
    <property type="project" value="UniProtKB-KW"/>
</dbReference>
<evidence type="ECO:0000256" key="2">
    <source>
        <dbReference type="ARBA" id="ARBA00022801"/>
    </source>
</evidence>
<dbReference type="Proteomes" id="UP000216101">
    <property type="component" value="Unassembled WGS sequence"/>
</dbReference>
<dbReference type="GO" id="GO:0008422">
    <property type="term" value="F:beta-glucosidase activity"/>
    <property type="evidence" value="ECO:0007669"/>
    <property type="project" value="TreeGrafter"/>
</dbReference>
<keyword evidence="3" id="KW-0136">Cellulose degradation</keyword>
<dbReference type="SUPFAM" id="SSF51445">
    <property type="entry name" value="(Trans)glycosidases"/>
    <property type="match status" value="1"/>
</dbReference>
<dbReference type="GO" id="GO:0005576">
    <property type="term" value="C:extracellular region"/>
    <property type="evidence" value="ECO:0007669"/>
    <property type="project" value="TreeGrafter"/>
</dbReference>
<evidence type="ECO:0000256" key="6">
    <source>
        <dbReference type="ARBA" id="ARBA00023326"/>
    </source>
</evidence>
<dbReference type="Pfam" id="PF00150">
    <property type="entry name" value="Cellulase"/>
    <property type="match status" value="1"/>
</dbReference>
<evidence type="ECO:0000259" key="9">
    <source>
        <dbReference type="PROSITE" id="PS51175"/>
    </source>
</evidence>
<dbReference type="InterPro" id="IPR050386">
    <property type="entry name" value="Glycosyl_hydrolase_5"/>
</dbReference>
<dbReference type="PANTHER" id="PTHR31297">
    <property type="entry name" value="GLUCAN ENDO-1,6-BETA-GLUCOSIDASE B"/>
    <property type="match status" value="1"/>
</dbReference>
<feature type="signal peptide" evidence="8">
    <location>
        <begin position="1"/>
        <end position="35"/>
    </location>
</feature>
<evidence type="ECO:0000256" key="7">
    <source>
        <dbReference type="RuleBase" id="RU361153"/>
    </source>
</evidence>
<evidence type="ECO:0000256" key="4">
    <source>
        <dbReference type="ARBA" id="ARBA00023277"/>
    </source>
</evidence>
<protein>
    <submittedName>
        <fullName evidence="10">Glycosyl hydrolase family 5</fullName>
    </submittedName>
</protein>
<dbReference type="PANTHER" id="PTHR31297:SF41">
    <property type="entry name" value="ENDOGLUCANASE, PUTATIVE (AFU_ORTHOLOGUE AFUA_5G01830)-RELATED"/>
    <property type="match status" value="1"/>
</dbReference>
<dbReference type="AlphaFoldDB" id="A0A266Q3Z6"/>
<dbReference type="EMBL" id="NHNI01000002">
    <property type="protein sequence ID" value="OZY84598.1"/>
    <property type="molecule type" value="Genomic_DNA"/>
</dbReference>
<comment type="similarity">
    <text evidence="1 7">Belongs to the glycosyl hydrolase 5 (cellulase A) family.</text>
</comment>
<sequence length="613" mass="68266">MRQYRRQRNGFSIFSRSISRVACAAFFVAATSVSAANENVANQSTVNKSIAAGFVHAQGQQIMDAKGDPLLLRGMGLGGWMLQEGYMLRLGNLGQQHVIRAKIEALIGAEATQAFYDAWLANHTTKADIDAMARWGFNSVRLPMHYNLYTLPVDQEPVPGQQTWLGKGFAMTDELIAWAKANNMYVILDLHAAPGGQGNDLAISDRDPTTPSLWQSDANQQKMIALWRKLAQRYANEPAIAAYDIINEPNWGFEQADDKNGCKETQNVPLKKLLQDVTRAIRSVDKNHLIIIEGNCWGNNYAGVLPLFDPAEQDSNIALSFHKYWNNNTRRDIQSHLELREKYNMPLWLGETGENSNLWFTDAIALVEGENIGWAWWPLKKLGFNNPLEIKPNAGYLALVDYWNGKGEKPSAAAAKKALMQLATQDIHFANNQFHPDVIDAMFRQPHSTATLPFTQHIIGPRGGVVSAVDYDMGRSGYAYRDNDSANYHVATGGQRTPWNRGTQYRNDGVDIAFDAQKKRHYVNHIEAGEWLEYTVTASKAGRYGLFAHTTAASEGQVMVILNNGKPINTAIAPSATWQAQALGEVELQQGTNKLRLTTVQGGYELLNLQFKP</sequence>
<dbReference type="CDD" id="cd04080">
    <property type="entry name" value="CBM6_cellulase-like"/>
    <property type="match status" value="1"/>
</dbReference>